<evidence type="ECO:0000256" key="6">
    <source>
        <dbReference type="SAM" id="MobiDB-lite"/>
    </source>
</evidence>
<feature type="transmembrane region" description="Helical" evidence="7">
    <location>
        <begin position="183"/>
        <end position="202"/>
    </location>
</feature>
<feature type="transmembrane region" description="Helical" evidence="7">
    <location>
        <begin position="100"/>
        <end position="120"/>
    </location>
</feature>
<feature type="transmembrane region" description="Helical" evidence="7">
    <location>
        <begin position="270"/>
        <end position="299"/>
    </location>
</feature>
<feature type="transmembrane region" description="Helical" evidence="7">
    <location>
        <begin position="46"/>
        <end position="65"/>
    </location>
</feature>
<dbReference type="Pfam" id="PF02653">
    <property type="entry name" value="BPD_transp_2"/>
    <property type="match status" value="1"/>
</dbReference>
<dbReference type="Proteomes" id="UP001168537">
    <property type="component" value="Unassembled WGS sequence"/>
</dbReference>
<evidence type="ECO:0000313" key="8">
    <source>
        <dbReference type="EMBL" id="MDN4162681.1"/>
    </source>
</evidence>
<evidence type="ECO:0000256" key="5">
    <source>
        <dbReference type="ARBA" id="ARBA00023136"/>
    </source>
</evidence>
<dbReference type="CDD" id="cd06581">
    <property type="entry name" value="TM_PBP1_LivM_like"/>
    <property type="match status" value="1"/>
</dbReference>
<evidence type="ECO:0000256" key="7">
    <source>
        <dbReference type="SAM" id="Phobius"/>
    </source>
</evidence>
<feature type="transmembrane region" description="Helical" evidence="7">
    <location>
        <begin position="12"/>
        <end position="34"/>
    </location>
</feature>
<dbReference type="EMBL" id="JAUHJR010000006">
    <property type="protein sequence ID" value="MDN4162681.1"/>
    <property type="molecule type" value="Genomic_DNA"/>
</dbReference>
<dbReference type="PANTHER" id="PTHR30482">
    <property type="entry name" value="HIGH-AFFINITY BRANCHED-CHAIN AMINO ACID TRANSPORT SYSTEM PERMEASE"/>
    <property type="match status" value="1"/>
</dbReference>
<proteinExistence type="predicted"/>
<evidence type="ECO:0000256" key="3">
    <source>
        <dbReference type="ARBA" id="ARBA00022692"/>
    </source>
</evidence>
<comment type="subcellular location">
    <subcellularLocation>
        <location evidence="1">Cell membrane</location>
        <topology evidence="1">Multi-pass membrane protein</topology>
    </subcellularLocation>
</comment>
<evidence type="ECO:0000256" key="2">
    <source>
        <dbReference type="ARBA" id="ARBA00022475"/>
    </source>
</evidence>
<feature type="region of interest" description="Disordered" evidence="6">
    <location>
        <begin position="348"/>
        <end position="404"/>
    </location>
</feature>
<keyword evidence="5 7" id="KW-0472">Membrane</keyword>
<feature type="transmembrane region" description="Helical" evidence="7">
    <location>
        <begin position="233"/>
        <end position="258"/>
    </location>
</feature>
<feature type="compositionally biased region" description="Low complexity" evidence="6">
    <location>
        <begin position="351"/>
        <end position="404"/>
    </location>
</feature>
<evidence type="ECO:0000256" key="1">
    <source>
        <dbReference type="ARBA" id="ARBA00004651"/>
    </source>
</evidence>
<dbReference type="RefSeq" id="WP_300961824.1">
    <property type="nucleotide sequence ID" value="NZ_JAUHJR010000006.1"/>
</dbReference>
<evidence type="ECO:0000256" key="4">
    <source>
        <dbReference type="ARBA" id="ARBA00022989"/>
    </source>
</evidence>
<dbReference type="InterPro" id="IPR001851">
    <property type="entry name" value="ABC_transp_permease"/>
</dbReference>
<feature type="transmembrane region" description="Helical" evidence="7">
    <location>
        <begin position="126"/>
        <end position="145"/>
    </location>
</feature>
<dbReference type="InterPro" id="IPR043428">
    <property type="entry name" value="LivM-like"/>
</dbReference>
<evidence type="ECO:0000313" key="9">
    <source>
        <dbReference type="Proteomes" id="UP001168537"/>
    </source>
</evidence>
<sequence>MAALRTRAAGWWSGSILGRHLLVALLGLVVVVAVSESVSDFRNLQLASMAYLGIAAGGLTVLTGLNGQISLGHGALMAIGAYTTALLLDDREASTPLPLVVLAAVVVTLVVGIAVGAAAARLHGPYLAGATLALAVAVPGIALYFKEQLGGEQGLRVVVPDIPTWALDLAYFVTGQDLTRSRYVAYLAWFTLIVTFVLLANLSRSRVGRRWRAVRDDEVAAELAGVRLGRSRVSAFVVSAAAAGAAGAMMAVTVRLAAPSGFTLTLSLTLLSAVVLGGLGSLAGALIGAALLTFLPQVVTDLGVDAGLSDIRAAELAPLVYGVVMVLVVLLAPAGIVGTVRGAVLRRRGRSAPPAATTTGAAADPTTSTSTSTSTDAGPDPGASPGTSTDPDSTATTTSKGSTT</sequence>
<keyword evidence="9" id="KW-1185">Reference proteome</keyword>
<keyword evidence="4 7" id="KW-1133">Transmembrane helix</keyword>
<keyword evidence="2" id="KW-1003">Cell membrane</keyword>
<feature type="transmembrane region" description="Helical" evidence="7">
    <location>
        <begin position="319"/>
        <end position="340"/>
    </location>
</feature>
<keyword evidence="3 7" id="KW-0812">Transmembrane</keyword>
<name>A0ABT8EXU3_9ACTN</name>
<feature type="transmembrane region" description="Helical" evidence="7">
    <location>
        <begin position="71"/>
        <end position="88"/>
    </location>
</feature>
<reference evidence="8" key="1">
    <citation type="submission" date="2023-06" db="EMBL/GenBank/DDBJ databases">
        <title>Draft genome sequence of Nocardioides sp. SOB72.</title>
        <authorList>
            <person name="Zhang G."/>
        </authorList>
    </citation>
    <scope>NUCLEOTIDE SEQUENCE</scope>
    <source>
        <strain evidence="8">SOB72</strain>
    </source>
</reference>
<organism evidence="8 9">
    <name type="scientific">Nocardioides abyssi</name>
    <dbReference type="NCBI Taxonomy" id="3058370"/>
    <lineage>
        <taxon>Bacteria</taxon>
        <taxon>Bacillati</taxon>
        <taxon>Actinomycetota</taxon>
        <taxon>Actinomycetes</taxon>
        <taxon>Propionibacteriales</taxon>
        <taxon>Nocardioidaceae</taxon>
        <taxon>Nocardioides</taxon>
    </lineage>
</organism>
<dbReference type="PANTHER" id="PTHR30482:SF20">
    <property type="entry name" value="HIGH-AFFINITY BRANCHED-CHAIN AMINO ACID TRANSPORT SYSTEM PERMEASE PROTEIN LIVM"/>
    <property type="match status" value="1"/>
</dbReference>
<accession>A0ABT8EXU3</accession>
<protein>
    <submittedName>
        <fullName evidence="8">Branched-chain amino acid ABC transporter permease</fullName>
    </submittedName>
</protein>
<gene>
    <name evidence="8" type="ORF">QWY29_15035</name>
</gene>
<comment type="caution">
    <text evidence="8">The sequence shown here is derived from an EMBL/GenBank/DDBJ whole genome shotgun (WGS) entry which is preliminary data.</text>
</comment>